<protein>
    <submittedName>
        <fullName evidence="1">Uncharacterized protein</fullName>
    </submittedName>
</protein>
<proteinExistence type="predicted"/>
<dbReference type="EMBL" id="JAPDOB010000001">
    <property type="protein sequence ID" value="MCW3796520.1"/>
    <property type="molecule type" value="Genomic_DNA"/>
</dbReference>
<evidence type="ECO:0000313" key="1">
    <source>
        <dbReference type="EMBL" id="MCW3796520.1"/>
    </source>
</evidence>
<name>A0ABT3JBS7_9SPHN</name>
<dbReference type="Proteomes" id="UP001526246">
    <property type="component" value="Unassembled WGS sequence"/>
</dbReference>
<comment type="caution">
    <text evidence="1">The sequence shown here is derived from an EMBL/GenBank/DDBJ whole genome shotgun (WGS) entry which is preliminary data.</text>
</comment>
<organism evidence="1 2">
    <name type="scientific">Sphingomonas arvum</name>
    <dbReference type="NCBI Taxonomy" id="2992113"/>
    <lineage>
        <taxon>Bacteria</taxon>
        <taxon>Pseudomonadati</taxon>
        <taxon>Pseudomonadota</taxon>
        <taxon>Alphaproteobacteria</taxon>
        <taxon>Sphingomonadales</taxon>
        <taxon>Sphingomonadaceae</taxon>
        <taxon>Sphingomonas</taxon>
    </lineage>
</organism>
<gene>
    <name evidence="1" type="ORF">OMW55_01675</name>
</gene>
<sequence length="92" mass="10543">MVQRTFSDEADDCRRFADEVECAADKAFLHRIAGEFDRLAETVRYEDDPAYYAARAAQEVSAAVKAQHPRARLAHLLMAQRYEGLVQRARQK</sequence>
<dbReference type="RefSeq" id="WP_264880320.1">
    <property type="nucleotide sequence ID" value="NZ_JAPDOB010000001.1"/>
</dbReference>
<keyword evidence="2" id="KW-1185">Reference proteome</keyword>
<accession>A0ABT3JBS7</accession>
<reference evidence="1 2" key="1">
    <citation type="submission" date="2022-10" db="EMBL/GenBank/DDBJ databases">
        <title>Sphingomonas sp.</title>
        <authorList>
            <person name="Jin C."/>
        </authorList>
    </citation>
    <scope>NUCLEOTIDE SEQUENCE [LARGE SCALE GENOMIC DNA]</scope>
    <source>
        <strain evidence="1 2">BN140010</strain>
    </source>
</reference>
<evidence type="ECO:0000313" key="2">
    <source>
        <dbReference type="Proteomes" id="UP001526246"/>
    </source>
</evidence>